<evidence type="ECO:0000313" key="2">
    <source>
        <dbReference type="EMBL" id="CAD8357883.1"/>
    </source>
</evidence>
<reference evidence="2" key="1">
    <citation type="submission" date="2021-01" db="EMBL/GenBank/DDBJ databases">
        <authorList>
            <person name="Corre E."/>
            <person name="Pelletier E."/>
            <person name="Niang G."/>
            <person name="Scheremetjew M."/>
            <person name="Finn R."/>
            <person name="Kale V."/>
            <person name="Holt S."/>
            <person name="Cochrane G."/>
            <person name="Meng A."/>
            <person name="Brown T."/>
            <person name="Cohen L."/>
        </authorList>
    </citation>
    <scope>NUCLEOTIDE SEQUENCE</scope>
    <source>
        <strain evidence="2">Pbaha01</strain>
    </source>
</reference>
<name>A0A7S0FGD5_9DINO</name>
<dbReference type="EMBL" id="HBEG01021857">
    <property type="protein sequence ID" value="CAD8357883.1"/>
    <property type="molecule type" value="Transcribed_RNA"/>
</dbReference>
<dbReference type="AlphaFoldDB" id="A0A7S0FGD5"/>
<proteinExistence type="predicted"/>
<evidence type="ECO:0000256" key="1">
    <source>
        <dbReference type="SAM" id="MobiDB-lite"/>
    </source>
</evidence>
<accession>A0A7S0FGD5</accession>
<sequence length="175" mass="19395">MAQVQKIGMRKVSEGPVDTGNLSHMEPDASNVSLSWPHMESGSDEHPGTSDELSDVHPWAQEAEPHELSTEAALDATVALAERFQRMIQQHLCWGDLSPKVAMESDQAWKEEFNEGLRRLRKASNQLSCTLAAVIPAHYCREEGNLIGLKAMHLVRILDSLHSARDSIPLFTSSL</sequence>
<feature type="region of interest" description="Disordered" evidence="1">
    <location>
        <begin position="1"/>
        <end position="54"/>
    </location>
</feature>
<gene>
    <name evidence="2" type="ORF">PBAH0796_LOCUS13250</name>
</gene>
<protein>
    <submittedName>
        <fullName evidence="2">Uncharacterized protein</fullName>
    </submittedName>
</protein>
<organism evidence="2">
    <name type="scientific">Pyrodinium bahamense</name>
    <dbReference type="NCBI Taxonomy" id="73915"/>
    <lineage>
        <taxon>Eukaryota</taxon>
        <taxon>Sar</taxon>
        <taxon>Alveolata</taxon>
        <taxon>Dinophyceae</taxon>
        <taxon>Gonyaulacales</taxon>
        <taxon>Pyrocystaceae</taxon>
        <taxon>Pyrodinium</taxon>
    </lineage>
</organism>